<name>A0ABN9L9A6_9NEOB</name>
<protein>
    <submittedName>
        <fullName evidence="1">Uncharacterized protein</fullName>
    </submittedName>
</protein>
<reference evidence="1" key="1">
    <citation type="submission" date="2023-07" db="EMBL/GenBank/DDBJ databases">
        <authorList>
            <person name="Stuckert A."/>
        </authorList>
    </citation>
    <scope>NUCLEOTIDE SEQUENCE</scope>
</reference>
<gene>
    <name evidence="1" type="ORF">RIMI_LOCUS6770699</name>
</gene>
<dbReference type="Proteomes" id="UP001176940">
    <property type="component" value="Unassembled WGS sequence"/>
</dbReference>
<evidence type="ECO:0000313" key="2">
    <source>
        <dbReference type="Proteomes" id="UP001176940"/>
    </source>
</evidence>
<evidence type="ECO:0000313" key="1">
    <source>
        <dbReference type="EMBL" id="CAJ0936533.1"/>
    </source>
</evidence>
<keyword evidence="2" id="KW-1185">Reference proteome</keyword>
<comment type="caution">
    <text evidence="1">The sequence shown here is derived from an EMBL/GenBank/DDBJ whole genome shotgun (WGS) entry which is preliminary data.</text>
</comment>
<proteinExistence type="predicted"/>
<organism evidence="1 2">
    <name type="scientific">Ranitomeya imitator</name>
    <name type="common">mimic poison frog</name>
    <dbReference type="NCBI Taxonomy" id="111125"/>
    <lineage>
        <taxon>Eukaryota</taxon>
        <taxon>Metazoa</taxon>
        <taxon>Chordata</taxon>
        <taxon>Craniata</taxon>
        <taxon>Vertebrata</taxon>
        <taxon>Euteleostomi</taxon>
        <taxon>Amphibia</taxon>
        <taxon>Batrachia</taxon>
        <taxon>Anura</taxon>
        <taxon>Neobatrachia</taxon>
        <taxon>Hyloidea</taxon>
        <taxon>Dendrobatidae</taxon>
        <taxon>Dendrobatinae</taxon>
        <taxon>Ranitomeya</taxon>
    </lineage>
</organism>
<dbReference type="EMBL" id="CAUEEQ010012414">
    <property type="protein sequence ID" value="CAJ0936533.1"/>
    <property type="molecule type" value="Genomic_DNA"/>
</dbReference>
<sequence>MQRNHILQLKRQRTKGAAILEKVGNCVSRQREAAMSPSHHHTFLIDYDSGVCICLTGAPGPVSLDPTASPLTPAPHSSRRLLQTRLTSCMKTPGTDHSQDNGALRIMDKREKTPSKTAEWRGLADALKGWIRRLGGGHCCGVHVFGQLALVGEGVHDGPICGQLKRKVRTPTNSPEIVISKGLWKAVKMPYIQDSLGVTYFLSVHLDLIVGRGDNDVFWGEISDIHLKLCDSFCLVVVAIFLAMN</sequence>
<accession>A0ABN9L9A6</accession>